<protein>
    <recommendedName>
        <fullName evidence="3">PD-(D/E)XK nuclease superfamily protein</fullName>
    </recommendedName>
</protein>
<evidence type="ECO:0000313" key="1">
    <source>
        <dbReference type="EMBL" id="EIJ78316.1"/>
    </source>
</evidence>
<accession>I3DVP5</accession>
<dbReference type="eggNOG" id="ENOG502ZCH3">
    <property type="taxonomic scope" value="Bacteria"/>
</dbReference>
<dbReference type="STRING" id="997296.PB1_12169"/>
<name>I3DVP5_BACMT</name>
<dbReference type="Gene3D" id="3.40.1350.10">
    <property type="match status" value="1"/>
</dbReference>
<sequence>MKKLLAKTFVKAENEHLLESYNLIQLHKHSFNDLEVYREVQTSNNKRIDILAVSESQKAVILIENKYKSSESDGQLNNYLNFVRKKYSGYTIIPIFLSLDSSVPTNKEYFILDYHDILDILKVYMDVNGDQIFEPIKEFINYYISILQDELVRDEEDIELALHIYKKHKDAIDFLYAVHNEKADKFISNEVLTQISALSPEDKFGIDKIYLNYQETINFIYSVGNSIIREAFLEFVFQNEIPEKCYRDHIRVPSFIFPEWRQLDEILGVPKEEWWLNNAFIIWFERIWNNRLKLTVEVGPLDYEERLILLNTLENKGVKIKEKSKENGAKYTRIYTSAVKIENWADKREIIEAMNSLYNKKDFHAILTAISGAIHDIVYRQNPMTK</sequence>
<keyword evidence="2" id="KW-1185">Reference proteome</keyword>
<dbReference type="GO" id="GO:0003676">
    <property type="term" value="F:nucleic acid binding"/>
    <property type="evidence" value="ECO:0007669"/>
    <property type="project" value="InterPro"/>
</dbReference>
<dbReference type="InterPro" id="IPR029470">
    <property type="entry name" value="PDDEXK_4"/>
</dbReference>
<dbReference type="AlphaFoldDB" id="I3DVP5"/>
<dbReference type="InterPro" id="IPR011856">
    <property type="entry name" value="tRNA_endonuc-like_dom_sf"/>
</dbReference>
<dbReference type="Pfam" id="PF14281">
    <property type="entry name" value="PDDEXK_4"/>
    <property type="match status" value="1"/>
</dbReference>
<dbReference type="Proteomes" id="UP000010523">
    <property type="component" value="Unassembled WGS sequence"/>
</dbReference>
<organism evidence="1 2">
    <name type="scientific">Bacillus methanolicus PB1</name>
    <dbReference type="NCBI Taxonomy" id="997296"/>
    <lineage>
        <taxon>Bacteria</taxon>
        <taxon>Bacillati</taxon>
        <taxon>Bacillota</taxon>
        <taxon>Bacilli</taxon>
        <taxon>Bacillales</taxon>
        <taxon>Bacillaceae</taxon>
        <taxon>Bacillus</taxon>
    </lineage>
</organism>
<evidence type="ECO:0008006" key="3">
    <source>
        <dbReference type="Google" id="ProtNLM"/>
    </source>
</evidence>
<reference evidence="1 2" key="1">
    <citation type="journal article" date="2012" name="Appl. Environ. Microbiol.">
        <title>Genome Sequence of Thermotolerant Bacillus methanolicus: Features and Regulation Related to Methylotrophy and Production of L-Lysine and L-Glutamate from Methanol.</title>
        <authorList>
            <person name="Heggeset T.M."/>
            <person name="Krog A."/>
            <person name="Balzer S."/>
            <person name="Wentzel A."/>
            <person name="Ellingsen T.E."/>
            <person name="Brautaset T."/>
        </authorList>
    </citation>
    <scope>NUCLEOTIDE SEQUENCE [LARGE SCALE GENOMIC DNA]</scope>
    <source>
        <strain evidence="1 2">PB1</strain>
    </source>
</reference>
<gene>
    <name evidence="1" type="ORF">PB1_12169</name>
</gene>
<dbReference type="EMBL" id="AFEU01000003">
    <property type="protein sequence ID" value="EIJ78316.1"/>
    <property type="molecule type" value="Genomic_DNA"/>
</dbReference>
<proteinExistence type="predicted"/>
<dbReference type="PATRIC" id="fig|997296.3.peg.2566"/>
<comment type="caution">
    <text evidence="1">The sequence shown here is derived from an EMBL/GenBank/DDBJ whole genome shotgun (WGS) entry which is preliminary data.</text>
</comment>
<evidence type="ECO:0000313" key="2">
    <source>
        <dbReference type="Proteomes" id="UP000010523"/>
    </source>
</evidence>